<organism evidence="1 2">
    <name type="scientific">Eumeta variegata</name>
    <name type="common">Bagworm moth</name>
    <name type="synonym">Eumeta japonica</name>
    <dbReference type="NCBI Taxonomy" id="151549"/>
    <lineage>
        <taxon>Eukaryota</taxon>
        <taxon>Metazoa</taxon>
        <taxon>Ecdysozoa</taxon>
        <taxon>Arthropoda</taxon>
        <taxon>Hexapoda</taxon>
        <taxon>Insecta</taxon>
        <taxon>Pterygota</taxon>
        <taxon>Neoptera</taxon>
        <taxon>Endopterygota</taxon>
        <taxon>Lepidoptera</taxon>
        <taxon>Glossata</taxon>
        <taxon>Ditrysia</taxon>
        <taxon>Tineoidea</taxon>
        <taxon>Psychidae</taxon>
        <taxon>Oiketicinae</taxon>
        <taxon>Eumeta</taxon>
    </lineage>
</organism>
<sequence>MAYLAIDVLSDSLRDRRLNIVSTKAAKRDDKRGGIVSVAAASECGLNQTSAAQAPRESLRGKKSLIGTYCEGTREHLIIGGRLPYTVLQSVTRVAPPPDSCSPDVCTPDHLLFTSDVTRRPFEQ</sequence>
<gene>
    <name evidence="1" type="ORF">EVAR_84996_1</name>
</gene>
<dbReference type="Proteomes" id="UP000299102">
    <property type="component" value="Unassembled WGS sequence"/>
</dbReference>
<protein>
    <submittedName>
        <fullName evidence="1">Uncharacterized protein</fullName>
    </submittedName>
</protein>
<evidence type="ECO:0000313" key="1">
    <source>
        <dbReference type="EMBL" id="GBP47404.1"/>
    </source>
</evidence>
<reference evidence="1 2" key="1">
    <citation type="journal article" date="2019" name="Commun. Biol.">
        <title>The bagworm genome reveals a unique fibroin gene that provides high tensile strength.</title>
        <authorList>
            <person name="Kono N."/>
            <person name="Nakamura H."/>
            <person name="Ohtoshi R."/>
            <person name="Tomita M."/>
            <person name="Numata K."/>
            <person name="Arakawa K."/>
        </authorList>
    </citation>
    <scope>NUCLEOTIDE SEQUENCE [LARGE SCALE GENOMIC DNA]</scope>
</reference>
<proteinExistence type="predicted"/>
<accession>A0A4C1WB80</accession>
<comment type="caution">
    <text evidence="1">The sequence shown here is derived from an EMBL/GenBank/DDBJ whole genome shotgun (WGS) entry which is preliminary data.</text>
</comment>
<dbReference type="AlphaFoldDB" id="A0A4C1WB80"/>
<dbReference type="EMBL" id="BGZK01000501">
    <property type="protein sequence ID" value="GBP47404.1"/>
    <property type="molecule type" value="Genomic_DNA"/>
</dbReference>
<evidence type="ECO:0000313" key="2">
    <source>
        <dbReference type="Proteomes" id="UP000299102"/>
    </source>
</evidence>
<keyword evidence="2" id="KW-1185">Reference proteome</keyword>
<name>A0A4C1WB80_EUMVA</name>